<protein>
    <recommendedName>
        <fullName evidence="5">Tfp pilus assembly protein PilN</fullName>
    </recommendedName>
</protein>
<accession>A0ABN1Z1J4</accession>
<keyword evidence="2" id="KW-1133">Transmembrane helix</keyword>
<evidence type="ECO:0000256" key="2">
    <source>
        <dbReference type="SAM" id="Phobius"/>
    </source>
</evidence>
<gene>
    <name evidence="3" type="ORF">GCM10009640_27360</name>
</gene>
<organism evidence="3 4">
    <name type="scientific">Agrococcus citreus</name>
    <dbReference type="NCBI Taxonomy" id="84643"/>
    <lineage>
        <taxon>Bacteria</taxon>
        <taxon>Bacillati</taxon>
        <taxon>Actinomycetota</taxon>
        <taxon>Actinomycetes</taxon>
        <taxon>Micrococcales</taxon>
        <taxon>Microbacteriaceae</taxon>
        <taxon>Agrococcus</taxon>
    </lineage>
</organism>
<comment type="caution">
    <text evidence="3">The sequence shown here is derived from an EMBL/GenBank/DDBJ whole genome shotgun (WGS) entry which is preliminary data.</text>
</comment>
<feature type="compositionally biased region" description="Acidic residues" evidence="1">
    <location>
        <begin position="242"/>
        <end position="254"/>
    </location>
</feature>
<feature type="compositionally biased region" description="Low complexity" evidence="1">
    <location>
        <begin position="231"/>
        <end position="241"/>
    </location>
</feature>
<evidence type="ECO:0000313" key="4">
    <source>
        <dbReference type="Proteomes" id="UP001501266"/>
    </source>
</evidence>
<keyword evidence="4" id="KW-1185">Reference proteome</keyword>
<evidence type="ECO:0000256" key="1">
    <source>
        <dbReference type="SAM" id="MobiDB-lite"/>
    </source>
</evidence>
<keyword evidence="2" id="KW-0812">Transmembrane</keyword>
<evidence type="ECO:0008006" key="5">
    <source>
        <dbReference type="Google" id="ProtNLM"/>
    </source>
</evidence>
<sequence>MKVFGITIGGGGGSAPLALGAHPTVDLLPPEVRLGRRSRGIRRGVVALAVLLIVAVAGGGVFAKLQAVTAEATLAAEQARTQALIDRQAEFGNVMAVQAEIDERLAARQVITSTEIDWQAVIQAMRGALPADASMTSVTVEGASPMEAYAQPTAPLQGARVATVSFTVRSATFLSVPDVQDALAGVLGFVDLQVPSSAINAADGVFETSFVVHLSEEAYTGRFPAEVTIADDQPAAPIDASADADAEADAEELQ</sequence>
<feature type="transmembrane region" description="Helical" evidence="2">
    <location>
        <begin position="44"/>
        <end position="63"/>
    </location>
</feature>
<reference evidence="3 4" key="1">
    <citation type="journal article" date="2019" name="Int. J. Syst. Evol. Microbiol.">
        <title>The Global Catalogue of Microorganisms (GCM) 10K type strain sequencing project: providing services to taxonomists for standard genome sequencing and annotation.</title>
        <authorList>
            <consortium name="The Broad Institute Genomics Platform"/>
            <consortium name="The Broad Institute Genome Sequencing Center for Infectious Disease"/>
            <person name="Wu L."/>
            <person name="Ma J."/>
        </authorList>
    </citation>
    <scope>NUCLEOTIDE SEQUENCE [LARGE SCALE GENOMIC DNA]</scope>
    <source>
        <strain evidence="3 4">JCM 12398</strain>
    </source>
</reference>
<evidence type="ECO:0000313" key="3">
    <source>
        <dbReference type="EMBL" id="GAA1426373.1"/>
    </source>
</evidence>
<dbReference type="EMBL" id="BAAAKK010000006">
    <property type="protein sequence ID" value="GAA1426373.1"/>
    <property type="molecule type" value="Genomic_DNA"/>
</dbReference>
<proteinExistence type="predicted"/>
<dbReference type="RefSeq" id="WP_343921398.1">
    <property type="nucleotide sequence ID" value="NZ_BAAAKK010000006.1"/>
</dbReference>
<dbReference type="Proteomes" id="UP001501266">
    <property type="component" value="Unassembled WGS sequence"/>
</dbReference>
<feature type="region of interest" description="Disordered" evidence="1">
    <location>
        <begin position="231"/>
        <end position="254"/>
    </location>
</feature>
<keyword evidence="2" id="KW-0472">Membrane</keyword>
<name>A0ABN1Z1J4_9MICO</name>